<dbReference type="STRING" id="1661398.A0A482VG50"/>
<organism evidence="2 3">
    <name type="scientific">Asbolus verrucosus</name>
    <name type="common">Desert ironclad beetle</name>
    <dbReference type="NCBI Taxonomy" id="1661398"/>
    <lineage>
        <taxon>Eukaryota</taxon>
        <taxon>Metazoa</taxon>
        <taxon>Ecdysozoa</taxon>
        <taxon>Arthropoda</taxon>
        <taxon>Hexapoda</taxon>
        <taxon>Insecta</taxon>
        <taxon>Pterygota</taxon>
        <taxon>Neoptera</taxon>
        <taxon>Endopterygota</taxon>
        <taxon>Coleoptera</taxon>
        <taxon>Polyphaga</taxon>
        <taxon>Cucujiformia</taxon>
        <taxon>Tenebrionidae</taxon>
        <taxon>Pimeliinae</taxon>
        <taxon>Asbolus</taxon>
    </lineage>
</organism>
<feature type="domain" description="MaoC-like" evidence="1">
    <location>
        <begin position="111"/>
        <end position="198"/>
    </location>
</feature>
<dbReference type="SUPFAM" id="SSF48371">
    <property type="entry name" value="ARM repeat"/>
    <property type="match status" value="1"/>
</dbReference>
<dbReference type="PANTHER" id="PTHR46263">
    <property type="entry name" value="ARMADILLO REPEAT-CONTAINING PROTEIN 7"/>
    <property type="match status" value="1"/>
</dbReference>
<evidence type="ECO:0000313" key="2">
    <source>
        <dbReference type="EMBL" id="RZC14248.1"/>
    </source>
</evidence>
<dbReference type="GO" id="GO:0018812">
    <property type="term" value="F:3-hydroxyacyl-CoA dehydratase activity"/>
    <property type="evidence" value="ECO:0007669"/>
    <property type="project" value="UniProtKB-ARBA"/>
</dbReference>
<comment type="caution">
    <text evidence="2">The sequence shown here is derived from an EMBL/GenBank/DDBJ whole genome shotgun (WGS) entry which is preliminary data.</text>
</comment>
<dbReference type="Proteomes" id="UP000292052">
    <property type="component" value="Unassembled WGS sequence"/>
</dbReference>
<dbReference type="Gene3D" id="3.10.129.10">
    <property type="entry name" value="Hotdog Thioesterase"/>
    <property type="match status" value="1"/>
</dbReference>
<dbReference type="AlphaFoldDB" id="A0A482VG50"/>
<dbReference type="PANTHER" id="PTHR46263:SF1">
    <property type="entry name" value="ARMADILLO REPEAT-CONTAINING PROTEIN 7"/>
    <property type="match status" value="1"/>
</dbReference>
<sequence>MFTRKETLLKKTGPDGIGRYEFLKQLIVEFGTTTSTEAKRQVLANLANFAYDPINFEFLKQLHAIDLFLDQLTCDNEDLLHFGLCGLCNISPDPESKDYIIKLNVGDKVSVSRIIKKEDVEKFTELSGDTNPIHSTCGQERAIVHGAFLNALVSRVIGTKLPGPGAMVISQTLNFPNKCYVDEEVKILVELMNNRKILTVKFVCEVPDRHKIVLFGRLMTEMFFVIAVVLTLCSIASAGEASNSIKSDNKPVPCTCGVFLSGQFKKGSKDQPKGVPVLTQEMETPYMNNAMGNRQCTNKCLEMVRERSARSLSGFIGIITHLPKSADIICATVDRDLVHKERAFLFFKNYSDKWQGTNLSAGREFCCKDNVPYKCPLS</sequence>
<reference evidence="2 3" key="1">
    <citation type="submission" date="2017-03" db="EMBL/GenBank/DDBJ databases">
        <title>Genome of the blue death feigning beetle - Asbolus verrucosus.</title>
        <authorList>
            <person name="Rider S.D."/>
        </authorList>
    </citation>
    <scope>NUCLEOTIDE SEQUENCE [LARGE SCALE GENOMIC DNA]</scope>
    <source>
        <strain evidence="2">Butters</strain>
        <tissue evidence="2">Head and leg muscle</tissue>
    </source>
</reference>
<dbReference type="Pfam" id="PF01575">
    <property type="entry name" value="MaoC_dehydratas"/>
    <property type="match status" value="1"/>
</dbReference>
<dbReference type="InterPro" id="IPR016024">
    <property type="entry name" value="ARM-type_fold"/>
</dbReference>
<proteinExistence type="predicted"/>
<protein>
    <submittedName>
        <fullName evidence="2">Follicle cell protein 3C-1</fullName>
    </submittedName>
</protein>
<dbReference type="InterPro" id="IPR029069">
    <property type="entry name" value="HotDog_dom_sf"/>
</dbReference>
<dbReference type="InterPro" id="IPR042462">
    <property type="entry name" value="ARMC7"/>
</dbReference>
<dbReference type="OrthoDB" id="7412264at2759"/>
<evidence type="ECO:0000313" key="3">
    <source>
        <dbReference type="Proteomes" id="UP000292052"/>
    </source>
</evidence>
<gene>
    <name evidence="2" type="ORF">BDFB_009783</name>
</gene>
<accession>A0A482VG50</accession>
<name>A0A482VG50_ASBVE</name>
<dbReference type="SUPFAM" id="SSF54637">
    <property type="entry name" value="Thioesterase/thiol ester dehydrase-isomerase"/>
    <property type="match status" value="1"/>
</dbReference>
<evidence type="ECO:0000259" key="1">
    <source>
        <dbReference type="Pfam" id="PF01575"/>
    </source>
</evidence>
<dbReference type="EMBL" id="QDEB01104516">
    <property type="protein sequence ID" value="RZC14248.1"/>
    <property type="molecule type" value="Genomic_DNA"/>
</dbReference>
<dbReference type="InterPro" id="IPR002539">
    <property type="entry name" value="MaoC-like_dom"/>
</dbReference>
<keyword evidence="3" id="KW-1185">Reference proteome</keyword>